<dbReference type="AlphaFoldDB" id="A0A9P8T1M0"/>
<protein>
    <recommendedName>
        <fullName evidence="4">Secreted protein</fullName>
    </recommendedName>
</protein>
<reference evidence="2" key="1">
    <citation type="journal article" date="2021" name="Open Biol.">
        <title>Shared evolutionary footprints suggest mitochondrial oxidative damage underlies multiple complex I losses in fungi.</title>
        <authorList>
            <person name="Schikora-Tamarit M.A."/>
            <person name="Marcet-Houben M."/>
            <person name="Nosek J."/>
            <person name="Gabaldon T."/>
        </authorList>
    </citation>
    <scope>NUCLEOTIDE SEQUENCE</scope>
    <source>
        <strain evidence="2">CBS6075</strain>
    </source>
</reference>
<dbReference type="EMBL" id="JAEUBE010000414">
    <property type="protein sequence ID" value="KAH3662075.1"/>
    <property type="molecule type" value="Genomic_DNA"/>
</dbReference>
<comment type="caution">
    <text evidence="2">The sequence shown here is derived from an EMBL/GenBank/DDBJ whole genome shotgun (WGS) entry which is preliminary data.</text>
</comment>
<dbReference type="Proteomes" id="UP000769157">
    <property type="component" value="Unassembled WGS sequence"/>
</dbReference>
<organism evidence="2 3">
    <name type="scientific">Ogataea philodendri</name>
    <dbReference type="NCBI Taxonomy" id="1378263"/>
    <lineage>
        <taxon>Eukaryota</taxon>
        <taxon>Fungi</taxon>
        <taxon>Dikarya</taxon>
        <taxon>Ascomycota</taxon>
        <taxon>Saccharomycotina</taxon>
        <taxon>Pichiomycetes</taxon>
        <taxon>Pichiales</taxon>
        <taxon>Pichiaceae</taxon>
        <taxon>Ogataea</taxon>
    </lineage>
</organism>
<feature type="signal peptide" evidence="1">
    <location>
        <begin position="1"/>
        <end position="21"/>
    </location>
</feature>
<evidence type="ECO:0008006" key="4">
    <source>
        <dbReference type="Google" id="ProtNLM"/>
    </source>
</evidence>
<proteinExistence type="predicted"/>
<keyword evidence="3" id="KW-1185">Reference proteome</keyword>
<evidence type="ECO:0000313" key="2">
    <source>
        <dbReference type="EMBL" id="KAH3662075.1"/>
    </source>
</evidence>
<accession>A0A9P8T1M0</accession>
<sequence>MGNSVEPSGRLLLQLLNIVLTVSVTTPWGQDDILLVERWHKVLPLGDDLSVGVELVLGVLVKRLLDGFQKLWNVSLDRVQRNRYLFTSVSSHCQGRVLGQVLWTNLQSDWNTLKLPVGELPTRRVVCSEIGDSTHLRGRQLLLQLGTSLVQLLFDLLGGLVGNTNRNDHDLVLRHSWRNHQSLVVGVDHHHDTNDSSRQTPRSLVSKNLWMLRTKRVFHRNAEHLGEVLTQVVRGSTLNTSSTGWNVTFTCGGVQSSSKLLVLGLDTLYHRNSNISPLVKICWYQPEKSRSLSTVTPMSLASSILASDLTSCFGSSLAAKSTTVGSKVARNSWIFSPVKTTLPVELDK</sequence>
<reference evidence="2" key="2">
    <citation type="submission" date="2021-01" db="EMBL/GenBank/DDBJ databases">
        <authorList>
            <person name="Schikora-Tamarit M.A."/>
        </authorList>
    </citation>
    <scope>NUCLEOTIDE SEQUENCE</scope>
    <source>
        <strain evidence="2">CBS6075</strain>
    </source>
</reference>
<keyword evidence="1" id="KW-0732">Signal</keyword>
<dbReference type="GeneID" id="70238220"/>
<name>A0A9P8T1M0_9ASCO</name>
<dbReference type="RefSeq" id="XP_046059179.1">
    <property type="nucleotide sequence ID" value="XM_046207524.1"/>
</dbReference>
<feature type="chain" id="PRO_5040499572" description="Secreted protein" evidence="1">
    <location>
        <begin position="22"/>
        <end position="348"/>
    </location>
</feature>
<evidence type="ECO:0000256" key="1">
    <source>
        <dbReference type="SAM" id="SignalP"/>
    </source>
</evidence>
<gene>
    <name evidence="2" type="ORF">OGAPHI_006256</name>
</gene>
<evidence type="ECO:0000313" key="3">
    <source>
        <dbReference type="Proteomes" id="UP000769157"/>
    </source>
</evidence>